<dbReference type="Proteomes" id="UP000228934">
    <property type="component" value="Unassembled WGS sequence"/>
</dbReference>
<protein>
    <submittedName>
        <fullName evidence="1">Uncharacterized protein</fullName>
    </submittedName>
</protein>
<dbReference type="OrthoDB" id="1562195at2759"/>
<proteinExistence type="predicted"/>
<organism evidence="1 2">
    <name type="scientific">Aquarana catesbeiana</name>
    <name type="common">American bullfrog</name>
    <name type="synonym">Rana catesbeiana</name>
    <dbReference type="NCBI Taxonomy" id="8400"/>
    <lineage>
        <taxon>Eukaryota</taxon>
        <taxon>Metazoa</taxon>
        <taxon>Chordata</taxon>
        <taxon>Craniata</taxon>
        <taxon>Vertebrata</taxon>
        <taxon>Euteleostomi</taxon>
        <taxon>Amphibia</taxon>
        <taxon>Batrachia</taxon>
        <taxon>Anura</taxon>
        <taxon>Neobatrachia</taxon>
        <taxon>Ranoidea</taxon>
        <taxon>Ranidae</taxon>
        <taxon>Aquarana</taxon>
    </lineage>
</organism>
<sequence length="163" mass="19153">MGQSYFYTNYWPVYSLVTLLFHITNEYNLFPMQSIDKYKRITFFFSSHFSVLKGPFPPHAVQCFFLHQTHMESRLYGFQWLCSQQCSAFSFPQKVKCGKVHQKRTGPQYSGEIKQKNNKNTHAETHPQQIWRTFCDSVIRYGTVYPQSHPGSGLWGEKSISVF</sequence>
<keyword evidence="2" id="KW-1185">Reference proteome</keyword>
<gene>
    <name evidence="1" type="ORF">AB205_0072840</name>
</gene>
<name>A0A2G9PVZ2_AQUCT</name>
<reference evidence="2" key="1">
    <citation type="journal article" date="2017" name="Nat. Commun.">
        <title>The North American bullfrog draft genome provides insight into hormonal regulation of long noncoding RNA.</title>
        <authorList>
            <person name="Hammond S.A."/>
            <person name="Warren R.L."/>
            <person name="Vandervalk B.P."/>
            <person name="Kucuk E."/>
            <person name="Khan H."/>
            <person name="Gibb E.A."/>
            <person name="Pandoh P."/>
            <person name="Kirk H."/>
            <person name="Zhao Y."/>
            <person name="Jones M."/>
            <person name="Mungall A.J."/>
            <person name="Coope R."/>
            <person name="Pleasance S."/>
            <person name="Moore R.A."/>
            <person name="Holt R.A."/>
            <person name="Round J.M."/>
            <person name="Ohora S."/>
            <person name="Walle B.V."/>
            <person name="Veldhoen N."/>
            <person name="Helbing C.C."/>
            <person name="Birol I."/>
        </authorList>
    </citation>
    <scope>NUCLEOTIDE SEQUENCE [LARGE SCALE GENOMIC DNA]</scope>
</reference>
<dbReference type="AlphaFoldDB" id="A0A2G9PVZ2"/>
<evidence type="ECO:0000313" key="1">
    <source>
        <dbReference type="EMBL" id="PIO06983.1"/>
    </source>
</evidence>
<accession>A0A2G9PVZ2</accession>
<evidence type="ECO:0000313" key="2">
    <source>
        <dbReference type="Proteomes" id="UP000228934"/>
    </source>
</evidence>
<dbReference type="EMBL" id="KV922500">
    <property type="protein sequence ID" value="PIO06983.1"/>
    <property type="molecule type" value="Genomic_DNA"/>
</dbReference>